<dbReference type="Proteomes" id="UP001500121">
    <property type="component" value="Unassembled WGS sequence"/>
</dbReference>
<evidence type="ECO:0000256" key="1">
    <source>
        <dbReference type="ARBA" id="ARBA00000085"/>
    </source>
</evidence>
<dbReference type="Gene3D" id="3.30.565.10">
    <property type="entry name" value="Histidine kinase-like ATPase, C-terminal domain"/>
    <property type="match status" value="1"/>
</dbReference>
<keyword evidence="7" id="KW-0812">Transmembrane</keyword>
<keyword evidence="7" id="KW-1133">Transmembrane helix</keyword>
<dbReference type="InterPro" id="IPR036890">
    <property type="entry name" value="HATPase_C_sf"/>
</dbReference>
<keyword evidence="10" id="KW-1185">Reference proteome</keyword>
<dbReference type="InterPro" id="IPR003661">
    <property type="entry name" value="HisK_dim/P_dom"/>
</dbReference>
<organism evidence="9 10">
    <name type="scientific">Amnibacterium soli</name>
    <dbReference type="NCBI Taxonomy" id="1282736"/>
    <lineage>
        <taxon>Bacteria</taxon>
        <taxon>Bacillati</taxon>
        <taxon>Actinomycetota</taxon>
        <taxon>Actinomycetes</taxon>
        <taxon>Micrococcales</taxon>
        <taxon>Microbacteriaceae</taxon>
        <taxon>Amnibacterium</taxon>
    </lineage>
</organism>
<reference evidence="10" key="1">
    <citation type="journal article" date="2019" name="Int. J. Syst. Evol. Microbiol.">
        <title>The Global Catalogue of Microorganisms (GCM) 10K type strain sequencing project: providing services to taxonomists for standard genome sequencing and annotation.</title>
        <authorList>
            <consortium name="The Broad Institute Genomics Platform"/>
            <consortium name="The Broad Institute Genome Sequencing Center for Infectious Disease"/>
            <person name="Wu L."/>
            <person name="Ma J."/>
        </authorList>
    </citation>
    <scope>NUCLEOTIDE SEQUENCE [LARGE SCALE GENOMIC DNA]</scope>
    <source>
        <strain evidence="10">JCM 19015</strain>
    </source>
</reference>
<dbReference type="Gene3D" id="1.10.287.130">
    <property type="match status" value="1"/>
</dbReference>
<dbReference type="Pfam" id="PF02518">
    <property type="entry name" value="HATPase_c"/>
    <property type="match status" value="1"/>
</dbReference>
<evidence type="ECO:0000256" key="5">
    <source>
        <dbReference type="ARBA" id="ARBA00022777"/>
    </source>
</evidence>
<evidence type="ECO:0000313" key="10">
    <source>
        <dbReference type="Proteomes" id="UP001500121"/>
    </source>
</evidence>
<dbReference type="InterPro" id="IPR003594">
    <property type="entry name" value="HATPase_dom"/>
</dbReference>
<evidence type="ECO:0000256" key="3">
    <source>
        <dbReference type="ARBA" id="ARBA00012438"/>
    </source>
</evidence>
<sequence>MPDDLDARSVRRAALRTALQVAAVSTALVIGVLGLAAIVIVQQSRPSELLERAKPGQSKIYVDANEVLVALVAIGVVAIVVVGLASWAISRRAVAPLGTALRMQRSFVADASHELRTPLTVLDARLQVLDRKLRRQEPYDDTLAAARRDARIMIDLVTDLLLVAEASAIDSRTDALAGCDLRPVVLSSVRDLEVLAAERSLTVSATVENEARVGLSELSLRRALVVLIDNALAHSPDGGTVEVVAGVDRGRAVVRVTDTGGGITGIDVDQVFERFSHGPDTGRRRGFGIGLSLVRDLADRHGGRVLVDATSEQGTTMRLELPVVHPPQRGSAVRST</sequence>
<evidence type="ECO:0000259" key="8">
    <source>
        <dbReference type="PROSITE" id="PS50109"/>
    </source>
</evidence>
<dbReference type="Pfam" id="PF00512">
    <property type="entry name" value="HisKA"/>
    <property type="match status" value="1"/>
</dbReference>
<keyword evidence="5" id="KW-0418">Kinase</keyword>
<evidence type="ECO:0000256" key="4">
    <source>
        <dbReference type="ARBA" id="ARBA00022553"/>
    </source>
</evidence>
<dbReference type="RefSeq" id="WP_345479357.1">
    <property type="nucleotide sequence ID" value="NZ_BAABLP010000001.1"/>
</dbReference>
<dbReference type="PANTHER" id="PTHR43547:SF2">
    <property type="entry name" value="HYBRID SIGNAL TRANSDUCTION HISTIDINE KINASE C"/>
    <property type="match status" value="1"/>
</dbReference>
<dbReference type="EC" id="2.7.13.3" evidence="3"/>
<feature type="transmembrane region" description="Helical" evidence="7">
    <location>
        <begin position="67"/>
        <end position="89"/>
    </location>
</feature>
<evidence type="ECO:0000256" key="6">
    <source>
        <dbReference type="ARBA" id="ARBA00023012"/>
    </source>
</evidence>
<keyword evidence="5" id="KW-0808">Transferase</keyword>
<dbReference type="SMART" id="SM00388">
    <property type="entry name" value="HisKA"/>
    <property type="match status" value="1"/>
</dbReference>
<dbReference type="SUPFAM" id="SSF55874">
    <property type="entry name" value="ATPase domain of HSP90 chaperone/DNA topoisomerase II/histidine kinase"/>
    <property type="match status" value="1"/>
</dbReference>
<dbReference type="PANTHER" id="PTHR43547">
    <property type="entry name" value="TWO-COMPONENT HISTIDINE KINASE"/>
    <property type="match status" value="1"/>
</dbReference>
<keyword evidence="4" id="KW-0597">Phosphoprotein</keyword>
<evidence type="ECO:0000256" key="7">
    <source>
        <dbReference type="SAM" id="Phobius"/>
    </source>
</evidence>
<dbReference type="EMBL" id="BAABLP010000001">
    <property type="protein sequence ID" value="GAA4737604.1"/>
    <property type="molecule type" value="Genomic_DNA"/>
</dbReference>
<dbReference type="SMART" id="SM00387">
    <property type="entry name" value="HATPase_c"/>
    <property type="match status" value="1"/>
</dbReference>
<comment type="catalytic activity">
    <reaction evidence="1">
        <text>ATP + protein L-histidine = ADP + protein N-phospho-L-histidine.</text>
        <dbReference type="EC" id="2.7.13.3"/>
    </reaction>
</comment>
<dbReference type="PROSITE" id="PS50109">
    <property type="entry name" value="HIS_KIN"/>
    <property type="match status" value="1"/>
</dbReference>
<dbReference type="PRINTS" id="PR00344">
    <property type="entry name" value="BCTRLSENSOR"/>
</dbReference>
<accession>A0ABP8YU05</accession>
<gene>
    <name evidence="9" type="ORF">GCM10025783_05070</name>
</gene>
<evidence type="ECO:0000256" key="2">
    <source>
        <dbReference type="ARBA" id="ARBA00004236"/>
    </source>
</evidence>
<dbReference type="SUPFAM" id="SSF47384">
    <property type="entry name" value="Homodimeric domain of signal transducing histidine kinase"/>
    <property type="match status" value="1"/>
</dbReference>
<dbReference type="InterPro" id="IPR005467">
    <property type="entry name" value="His_kinase_dom"/>
</dbReference>
<proteinExistence type="predicted"/>
<feature type="transmembrane region" description="Helical" evidence="7">
    <location>
        <begin position="21"/>
        <end position="41"/>
    </location>
</feature>
<dbReference type="CDD" id="cd00082">
    <property type="entry name" value="HisKA"/>
    <property type="match status" value="1"/>
</dbReference>
<protein>
    <recommendedName>
        <fullName evidence="3">histidine kinase</fullName>
        <ecNumber evidence="3">2.7.13.3</ecNumber>
    </recommendedName>
</protein>
<evidence type="ECO:0000313" key="9">
    <source>
        <dbReference type="EMBL" id="GAA4737604.1"/>
    </source>
</evidence>
<keyword evidence="6" id="KW-0902">Two-component regulatory system</keyword>
<dbReference type="CDD" id="cd00075">
    <property type="entry name" value="HATPase"/>
    <property type="match status" value="1"/>
</dbReference>
<feature type="domain" description="Histidine kinase" evidence="8">
    <location>
        <begin position="110"/>
        <end position="325"/>
    </location>
</feature>
<dbReference type="InterPro" id="IPR036097">
    <property type="entry name" value="HisK_dim/P_sf"/>
</dbReference>
<keyword evidence="7" id="KW-0472">Membrane</keyword>
<comment type="subcellular location">
    <subcellularLocation>
        <location evidence="2">Cell membrane</location>
    </subcellularLocation>
</comment>
<name>A0ABP8YU05_9MICO</name>
<comment type="caution">
    <text evidence="9">The sequence shown here is derived from an EMBL/GenBank/DDBJ whole genome shotgun (WGS) entry which is preliminary data.</text>
</comment>
<dbReference type="InterPro" id="IPR004358">
    <property type="entry name" value="Sig_transdc_His_kin-like_C"/>
</dbReference>